<sequence>MFTVMRQFLQAQYRENEAYDEGEEEDKRIHPYGCCDDDGPGHMQRSWLFRNIIVLEQVLYIFSLDSLYSSLKKAAEWPHKSIRSHCKTINTGFNEYDLVAEELCRKLPNVITIVSAFKDNEYDNQEGDATPCSYLKWWILKVFEEN</sequence>
<accession>W7AJX9</accession>
<protein>
    <submittedName>
        <fullName evidence="1">Uncharacterized protein</fullName>
    </submittedName>
</protein>
<dbReference type="AlphaFoldDB" id="W7AJX9"/>
<evidence type="ECO:0000313" key="1">
    <source>
        <dbReference type="EMBL" id="EUD69144.1"/>
    </source>
</evidence>
<evidence type="ECO:0000313" key="2">
    <source>
        <dbReference type="Proteomes" id="UP000030640"/>
    </source>
</evidence>
<dbReference type="VEuPathDB" id="PlasmoDB:C922_00007"/>
<proteinExistence type="predicted"/>
<dbReference type="RefSeq" id="XP_008813846.1">
    <property type="nucleotide sequence ID" value="XM_008815624.1"/>
</dbReference>
<name>W7AJX9_9APIC</name>
<dbReference type="Proteomes" id="UP000030640">
    <property type="component" value="Unassembled WGS sequence"/>
</dbReference>
<keyword evidence="2" id="KW-1185">Reference proteome</keyword>
<reference evidence="1 2" key="1">
    <citation type="submission" date="2013-02" db="EMBL/GenBank/DDBJ databases">
        <title>The Genome Sequence of Plasmodium inui San Antonio 1.</title>
        <authorList>
            <consortium name="The Broad Institute Genome Sequencing Platform"/>
            <consortium name="The Broad Institute Genome Sequencing Center for Infectious Disease"/>
            <person name="Neafsey D."/>
            <person name="Cheeseman I."/>
            <person name="Volkman S."/>
            <person name="Adams J."/>
            <person name="Walker B."/>
            <person name="Young S.K."/>
            <person name="Zeng Q."/>
            <person name="Gargeya S."/>
            <person name="Fitzgerald M."/>
            <person name="Haas B."/>
            <person name="Abouelleil A."/>
            <person name="Alvarado L."/>
            <person name="Arachchi H.M."/>
            <person name="Berlin A.M."/>
            <person name="Chapman S.B."/>
            <person name="Dewar J."/>
            <person name="Goldberg J."/>
            <person name="Griggs A."/>
            <person name="Gujja S."/>
            <person name="Hansen M."/>
            <person name="Howarth C."/>
            <person name="Imamovic A."/>
            <person name="Larimer J."/>
            <person name="McCowan C."/>
            <person name="Murphy C."/>
            <person name="Neiman D."/>
            <person name="Pearson M."/>
            <person name="Priest M."/>
            <person name="Roberts A."/>
            <person name="Saif S."/>
            <person name="Shea T."/>
            <person name="Sisk P."/>
            <person name="Sykes S."/>
            <person name="Wortman J."/>
            <person name="Nusbaum C."/>
            <person name="Birren B."/>
        </authorList>
    </citation>
    <scope>NUCLEOTIDE SEQUENCE [LARGE SCALE GENOMIC DNA]</scope>
    <source>
        <strain evidence="1 2">San Antonio 1</strain>
    </source>
</reference>
<gene>
    <name evidence="1" type="ORF">C922_00007</name>
</gene>
<organism evidence="1 2">
    <name type="scientific">Plasmodium inui San Antonio 1</name>
    <dbReference type="NCBI Taxonomy" id="1237626"/>
    <lineage>
        <taxon>Eukaryota</taxon>
        <taxon>Sar</taxon>
        <taxon>Alveolata</taxon>
        <taxon>Apicomplexa</taxon>
        <taxon>Aconoidasida</taxon>
        <taxon>Haemosporida</taxon>
        <taxon>Plasmodiidae</taxon>
        <taxon>Plasmodium</taxon>
        <taxon>Plasmodium (Plasmodium)</taxon>
    </lineage>
</organism>
<dbReference type="EMBL" id="KI965460">
    <property type="protein sequence ID" value="EUD69144.1"/>
    <property type="molecule type" value="Genomic_DNA"/>
</dbReference>
<dbReference type="GeneID" id="20035281"/>